<name>A0A6C0C473_9ZZZZ</name>
<dbReference type="InterPro" id="IPR002125">
    <property type="entry name" value="CMP_dCMP_dom"/>
</dbReference>
<dbReference type="InterPro" id="IPR016473">
    <property type="entry name" value="dCMP_deaminase"/>
</dbReference>
<dbReference type="InterPro" id="IPR016193">
    <property type="entry name" value="Cytidine_deaminase-like"/>
</dbReference>
<organism evidence="6">
    <name type="scientific">viral metagenome</name>
    <dbReference type="NCBI Taxonomy" id="1070528"/>
    <lineage>
        <taxon>unclassified sequences</taxon>
        <taxon>metagenomes</taxon>
        <taxon>organismal metagenomes</taxon>
    </lineage>
</organism>
<dbReference type="PANTHER" id="PTHR11086:SF18">
    <property type="entry name" value="DEOXYCYTIDYLATE DEAMINASE"/>
    <property type="match status" value="1"/>
</dbReference>
<dbReference type="GO" id="GO:0006220">
    <property type="term" value="P:pyrimidine nucleotide metabolic process"/>
    <property type="evidence" value="ECO:0007669"/>
    <property type="project" value="InterPro"/>
</dbReference>
<dbReference type="PIRSF" id="PIRSF006019">
    <property type="entry name" value="dCMP_deaminase"/>
    <property type="match status" value="1"/>
</dbReference>
<dbReference type="GO" id="GO:0004132">
    <property type="term" value="F:dCMP deaminase activity"/>
    <property type="evidence" value="ECO:0007669"/>
    <property type="project" value="InterPro"/>
</dbReference>
<evidence type="ECO:0000259" key="5">
    <source>
        <dbReference type="PROSITE" id="PS51747"/>
    </source>
</evidence>
<sequence>MNNRITWDNYFSKIVSVTSERSPCHRLKVGCLLVKDNRIISQGYNGFLPGCPHHSIVRDNHEQATVHAEQNAIADCAKRGVSCLECTAYITHYPCIICTRILLASGISEIKYIQDYKNDELVNIFAQQSNVSISKI</sequence>
<dbReference type="PANTHER" id="PTHR11086">
    <property type="entry name" value="DEOXYCYTIDYLATE DEAMINASE-RELATED"/>
    <property type="match status" value="1"/>
</dbReference>
<dbReference type="AlphaFoldDB" id="A0A6C0C473"/>
<evidence type="ECO:0000256" key="3">
    <source>
        <dbReference type="ARBA" id="ARBA00022801"/>
    </source>
</evidence>
<comment type="similarity">
    <text evidence="1">Belongs to the cytidine and deoxycytidylate deaminase family.</text>
</comment>
<feature type="domain" description="CMP/dCMP-type deaminase" evidence="5">
    <location>
        <begin position="6"/>
        <end position="129"/>
    </location>
</feature>
<keyword evidence="3" id="KW-0378">Hydrolase</keyword>
<dbReference type="SUPFAM" id="SSF53927">
    <property type="entry name" value="Cytidine deaminase-like"/>
    <property type="match status" value="1"/>
</dbReference>
<evidence type="ECO:0000313" key="6">
    <source>
        <dbReference type="EMBL" id="QHS98323.1"/>
    </source>
</evidence>
<dbReference type="PROSITE" id="PS00903">
    <property type="entry name" value="CYT_DCMP_DEAMINASES_1"/>
    <property type="match status" value="1"/>
</dbReference>
<reference evidence="6" key="1">
    <citation type="journal article" date="2020" name="Nature">
        <title>Giant virus diversity and host interactions through global metagenomics.</title>
        <authorList>
            <person name="Schulz F."/>
            <person name="Roux S."/>
            <person name="Paez-Espino D."/>
            <person name="Jungbluth S."/>
            <person name="Walsh D.A."/>
            <person name="Denef V.J."/>
            <person name="McMahon K.D."/>
            <person name="Konstantinidis K.T."/>
            <person name="Eloe-Fadrosh E.A."/>
            <person name="Kyrpides N.C."/>
            <person name="Woyke T."/>
        </authorList>
    </citation>
    <scope>NUCLEOTIDE SEQUENCE</scope>
    <source>
        <strain evidence="6">GVMAG-M-3300020182-84</strain>
    </source>
</reference>
<accession>A0A6C0C473</accession>
<dbReference type="Gene3D" id="3.40.140.10">
    <property type="entry name" value="Cytidine Deaminase, domain 2"/>
    <property type="match status" value="1"/>
</dbReference>
<evidence type="ECO:0000256" key="2">
    <source>
        <dbReference type="ARBA" id="ARBA00022723"/>
    </source>
</evidence>
<proteinExistence type="inferred from homology"/>
<dbReference type="PROSITE" id="PS51747">
    <property type="entry name" value="CYT_DCMP_DEAMINASES_2"/>
    <property type="match status" value="1"/>
</dbReference>
<keyword evidence="2" id="KW-0479">Metal-binding</keyword>
<protein>
    <recommendedName>
        <fullName evidence="5">CMP/dCMP-type deaminase domain-containing protein</fullName>
    </recommendedName>
</protein>
<keyword evidence="4" id="KW-0862">Zinc</keyword>
<dbReference type="GO" id="GO:0008270">
    <property type="term" value="F:zinc ion binding"/>
    <property type="evidence" value="ECO:0007669"/>
    <property type="project" value="InterPro"/>
</dbReference>
<dbReference type="InterPro" id="IPR016192">
    <property type="entry name" value="APOBEC/CMP_deaminase_Zn-bd"/>
</dbReference>
<dbReference type="EMBL" id="MN739314">
    <property type="protein sequence ID" value="QHS98323.1"/>
    <property type="molecule type" value="Genomic_DNA"/>
</dbReference>
<dbReference type="GO" id="GO:0005737">
    <property type="term" value="C:cytoplasm"/>
    <property type="evidence" value="ECO:0007669"/>
    <property type="project" value="TreeGrafter"/>
</dbReference>
<evidence type="ECO:0000256" key="4">
    <source>
        <dbReference type="ARBA" id="ARBA00022833"/>
    </source>
</evidence>
<dbReference type="Pfam" id="PF00383">
    <property type="entry name" value="dCMP_cyt_deam_1"/>
    <property type="match status" value="1"/>
</dbReference>
<evidence type="ECO:0000256" key="1">
    <source>
        <dbReference type="ARBA" id="ARBA00006576"/>
    </source>
</evidence>
<dbReference type="InterPro" id="IPR015517">
    <property type="entry name" value="dCMP_deaminase-rel"/>
</dbReference>